<comment type="caution">
    <text evidence="1">The sequence shown here is derived from an EMBL/GenBank/DDBJ whole genome shotgun (WGS) entry which is preliminary data.</text>
</comment>
<organism evidence="1">
    <name type="scientific">Planktothricoides sp. SpSt-374</name>
    <dbReference type="NCBI Taxonomy" id="2282167"/>
    <lineage>
        <taxon>Bacteria</taxon>
        <taxon>Bacillati</taxon>
        <taxon>Cyanobacteriota</taxon>
        <taxon>Cyanophyceae</taxon>
        <taxon>Oscillatoriophycideae</taxon>
        <taxon>Oscillatoriales</taxon>
        <taxon>Oscillatoriaceae</taxon>
        <taxon>Planktothricoides</taxon>
    </lineage>
</organism>
<name>A0A7C3ZJP7_9CYAN</name>
<reference evidence="1" key="1">
    <citation type="journal article" date="2020" name="mSystems">
        <title>Genome- and Community-Level Interaction Insights into Carbon Utilization and Element Cycling Functions of Hydrothermarchaeota in Hydrothermal Sediment.</title>
        <authorList>
            <person name="Zhou Z."/>
            <person name="Liu Y."/>
            <person name="Xu W."/>
            <person name="Pan J."/>
            <person name="Luo Z.H."/>
            <person name="Li M."/>
        </authorList>
    </citation>
    <scope>NUCLEOTIDE SEQUENCE [LARGE SCALE GENOMIC DNA]</scope>
    <source>
        <strain evidence="1">SpSt-374</strain>
    </source>
</reference>
<sequence>MFTGVQNRLNQPDQSWGENLLNAVATAGIRHLFSQCEALEVAIALPPHSWSGSQGRIDGLRVSGRGLEIQRRFPIAEMSFSTDAVAIDYMALLSGKIKLAQPTQAVAQVVLTEEGINRAFQADLVTKKLSSSTIPMTFSEVEVQLQPQNQLRIFAKARSSHGDTVPVCLNTTISIEQRRRLRFSHPHVEAELIPEPLRELSQTASMALVEVLNRMVDLDQFNLDGITMRLNRLETQGKQLMFSGYAQINHFPGQG</sequence>
<protein>
    <submittedName>
        <fullName evidence="1">DUF2993 domain-containing protein</fullName>
    </submittedName>
</protein>
<evidence type="ECO:0000313" key="1">
    <source>
        <dbReference type="EMBL" id="HGG02980.1"/>
    </source>
</evidence>
<gene>
    <name evidence="1" type="ORF">ENR15_20630</name>
</gene>
<accession>A0A7C3ZJP7</accession>
<dbReference type="InterPro" id="IPR021373">
    <property type="entry name" value="DUF2993"/>
</dbReference>
<proteinExistence type="predicted"/>
<dbReference type="Pfam" id="PF11209">
    <property type="entry name" value="LmeA"/>
    <property type="match status" value="1"/>
</dbReference>
<dbReference type="EMBL" id="DSPX01000203">
    <property type="protein sequence ID" value="HGG02980.1"/>
    <property type="molecule type" value="Genomic_DNA"/>
</dbReference>
<dbReference type="AlphaFoldDB" id="A0A7C3ZJP7"/>